<evidence type="ECO:0000313" key="2">
    <source>
        <dbReference type="EMBL" id="AEG61318.1"/>
    </source>
</evidence>
<reference evidence="2 3" key="2">
    <citation type="journal article" date="2012" name="Stand. Genomic Sci.">
        <title>Complete genome sequence of the sulfate-reducing firmicute Desulfotomaculum ruminis type strain (DL(T)).</title>
        <authorList>
            <person name="Spring S."/>
            <person name="Visser M."/>
            <person name="Lu M."/>
            <person name="Copeland A."/>
            <person name="Lapidus A."/>
            <person name="Lucas S."/>
            <person name="Cheng J.F."/>
            <person name="Han C."/>
            <person name="Tapia R."/>
            <person name="Goodwin L.A."/>
            <person name="Pitluck S."/>
            <person name="Ivanova N."/>
            <person name="Land M."/>
            <person name="Hauser L."/>
            <person name="Larimer F."/>
            <person name="Rohde M."/>
            <person name="Goker M."/>
            <person name="Detter J.C."/>
            <person name="Kyrpides N.C."/>
            <person name="Woyke T."/>
            <person name="Schaap P.J."/>
            <person name="Plugge C.M."/>
            <person name="Muyzer G."/>
            <person name="Kuever J."/>
            <person name="Pereira I.A."/>
            <person name="Parshina S.N."/>
            <person name="Bernier-Latmani R."/>
            <person name="Stams A.J."/>
            <person name="Klenk H.P."/>
        </authorList>
    </citation>
    <scope>NUCLEOTIDE SEQUENCE [LARGE SCALE GENOMIC DNA]</scope>
    <source>
        <strain evidence="3">ATCC 23193 / DSM 2154 / NCIB 8452 / DL</strain>
    </source>
</reference>
<dbReference type="EMBL" id="CP002780">
    <property type="protein sequence ID" value="AEG61318.1"/>
    <property type="molecule type" value="Genomic_DNA"/>
</dbReference>
<dbReference type="Pfam" id="PF07963">
    <property type="entry name" value="N_methyl"/>
    <property type="match status" value="1"/>
</dbReference>
<keyword evidence="1" id="KW-0812">Transmembrane</keyword>
<dbReference type="Proteomes" id="UP000009234">
    <property type="component" value="Chromosome"/>
</dbReference>
<organism evidence="2 3">
    <name type="scientific">Desulforamulus ruminis (strain ATCC 23193 / DSM 2154 / NCIMB 8452 / DL)</name>
    <name type="common">Desulfotomaculum ruminis</name>
    <dbReference type="NCBI Taxonomy" id="696281"/>
    <lineage>
        <taxon>Bacteria</taxon>
        <taxon>Bacillati</taxon>
        <taxon>Bacillota</taxon>
        <taxon>Clostridia</taxon>
        <taxon>Eubacteriales</taxon>
        <taxon>Peptococcaceae</taxon>
        <taxon>Desulforamulus</taxon>
    </lineage>
</organism>
<keyword evidence="3" id="KW-1185">Reference proteome</keyword>
<name>F6DUD3_DESRL</name>
<protein>
    <recommendedName>
        <fullName evidence="4">General secretion pathway protein I</fullName>
    </recommendedName>
</protein>
<dbReference type="OrthoDB" id="9892483at2"/>
<sequence length="140" mass="15084">MLHRRKVLTNGGFTLVEVLVATTLLAMVVLAVANVLITGRLAAGTSKQQITAVNLAQAVLEERLAGSDPGPSVAASPLDGKSGYQAYKNYFYQVEVDPEPVIQGKRDADFYGLTVHVYYQDPGSSQARGKVTLYTLKRKG</sequence>
<reference evidence="3" key="1">
    <citation type="submission" date="2011-05" db="EMBL/GenBank/DDBJ databases">
        <title>Complete sequence of Desulfotomaculum ruminis DSM 2154.</title>
        <authorList>
            <person name="Lucas S."/>
            <person name="Copeland A."/>
            <person name="Lapidus A."/>
            <person name="Cheng J.-F."/>
            <person name="Goodwin L."/>
            <person name="Pitluck S."/>
            <person name="Lu M."/>
            <person name="Detter J.C."/>
            <person name="Han C."/>
            <person name="Tapia R."/>
            <person name="Land M."/>
            <person name="Hauser L."/>
            <person name="Kyrpides N."/>
            <person name="Ivanova N."/>
            <person name="Mikhailova N."/>
            <person name="Pagani I."/>
            <person name="Stams A.J.M."/>
            <person name="Plugge C.M."/>
            <person name="Muyzer G."/>
            <person name="Kuever J."/>
            <person name="Parshina S.N."/>
            <person name="Ivanova A.E."/>
            <person name="Nazina T.N."/>
            <person name="Brambilla E."/>
            <person name="Spring S."/>
            <person name="Klenk H.-P."/>
            <person name="Woyke T."/>
        </authorList>
    </citation>
    <scope>NUCLEOTIDE SEQUENCE [LARGE SCALE GENOMIC DNA]</scope>
    <source>
        <strain evidence="3">ATCC 23193 / DSM 2154 / NCIB 8452 / DL</strain>
    </source>
</reference>
<evidence type="ECO:0000313" key="3">
    <source>
        <dbReference type="Proteomes" id="UP000009234"/>
    </source>
</evidence>
<gene>
    <name evidence="2" type="ordered locus">Desru_3107</name>
</gene>
<dbReference type="HOGENOM" id="CLU_1831952_0_0_9"/>
<accession>F6DUD3</accession>
<keyword evidence="1" id="KW-1133">Transmembrane helix</keyword>
<dbReference type="NCBIfam" id="TIGR02532">
    <property type="entry name" value="IV_pilin_GFxxxE"/>
    <property type="match status" value="1"/>
</dbReference>
<dbReference type="KEGG" id="dru:Desru_3107"/>
<evidence type="ECO:0000256" key="1">
    <source>
        <dbReference type="SAM" id="Phobius"/>
    </source>
</evidence>
<dbReference type="RefSeq" id="WP_013843069.1">
    <property type="nucleotide sequence ID" value="NC_015589.1"/>
</dbReference>
<feature type="transmembrane region" description="Helical" evidence="1">
    <location>
        <begin position="12"/>
        <end position="37"/>
    </location>
</feature>
<evidence type="ECO:0008006" key="4">
    <source>
        <dbReference type="Google" id="ProtNLM"/>
    </source>
</evidence>
<proteinExistence type="predicted"/>
<dbReference type="STRING" id="696281.Desru_3107"/>
<keyword evidence="1" id="KW-0472">Membrane</keyword>
<dbReference type="InterPro" id="IPR012902">
    <property type="entry name" value="N_methyl_site"/>
</dbReference>
<dbReference type="AlphaFoldDB" id="F6DUD3"/>
<dbReference type="PROSITE" id="PS00409">
    <property type="entry name" value="PROKAR_NTER_METHYL"/>
    <property type="match status" value="1"/>
</dbReference>